<keyword evidence="2" id="KW-1185">Reference proteome</keyword>
<name>A0A423VYA4_9PEZI</name>
<evidence type="ECO:0000313" key="2">
    <source>
        <dbReference type="Proteomes" id="UP000283895"/>
    </source>
</evidence>
<dbReference type="OrthoDB" id="5422293at2759"/>
<proteinExistence type="predicted"/>
<organism evidence="1 2">
    <name type="scientific">Cytospora schulzeri</name>
    <dbReference type="NCBI Taxonomy" id="448051"/>
    <lineage>
        <taxon>Eukaryota</taxon>
        <taxon>Fungi</taxon>
        <taxon>Dikarya</taxon>
        <taxon>Ascomycota</taxon>
        <taxon>Pezizomycotina</taxon>
        <taxon>Sordariomycetes</taxon>
        <taxon>Sordariomycetidae</taxon>
        <taxon>Diaporthales</taxon>
        <taxon>Cytosporaceae</taxon>
        <taxon>Cytospora</taxon>
    </lineage>
</organism>
<comment type="caution">
    <text evidence="1">The sequence shown here is derived from an EMBL/GenBank/DDBJ whole genome shotgun (WGS) entry which is preliminary data.</text>
</comment>
<protein>
    <submittedName>
        <fullName evidence="1">Uncharacterized protein</fullName>
    </submittedName>
</protein>
<evidence type="ECO:0000313" key="1">
    <source>
        <dbReference type="EMBL" id="ROV96000.1"/>
    </source>
</evidence>
<reference evidence="1 2" key="1">
    <citation type="submission" date="2015-09" db="EMBL/GenBank/DDBJ databases">
        <title>Host preference determinants of Valsa canker pathogens revealed by comparative genomics.</title>
        <authorList>
            <person name="Yin Z."/>
            <person name="Huang L."/>
        </authorList>
    </citation>
    <scope>NUCLEOTIDE SEQUENCE [LARGE SCALE GENOMIC DNA]</scope>
    <source>
        <strain evidence="1 2">03-1</strain>
    </source>
</reference>
<sequence length="334" mass="36989">MSSFRPLINKLFGSGSSMAAPVRPPGVSWILEHRAELQKAATTQGDTPLAALYRLYEYFVAGYSTGLRSEVEFFFNHPTWAVADIPDPQDPDPERYAILAVLPYYLAHAFNRLIKRGLPRGCPAIITSAAEEDELRSRPVVLEQEPEWVRMVPKLEKGLVIPCKDGSEPKKPGSHILRHDAYAIPQPATCNDRTLISFLQGVKIQPLSPITLMDVTKHMKPRPNPPQLLEQGRAAETEDVEMGPWWAVRDEYVDIVWYHPPPGLLRLWPRILECPVPVAWRARAAVDAQPAAVRAGDVGGGILQVDHVTPVQLPALRCRFGTSPGGGGVEGRIQ</sequence>
<gene>
    <name evidence="1" type="ORF">VMCG_07997</name>
</gene>
<accession>A0A423VYA4</accession>
<dbReference type="Proteomes" id="UP000283895">
    <property type="component" value="Unassembled WGS sequence"/>
</dbReference>
<dbReference type="AlphaFoldDB" id="A0A423VYA4"/>
<dbReference type="EMBL" id="LKEA01000034">
    <property type="protein sequence ID" value="ROV96000.1"/>
    <property type="molecule type" value="Genomic_DNA"/>
</dbReference>